<reference evidence="3 4" key="1">
    <citation type="journal article" date="2019" name="Mol. Biol. Evol.">
        <title>Blast fungal genomes show frequent chromosomal changes, gene gains and losses, and effector gene turnover.</title>
        <authorList>
            <person name="Gomez Luciano L.B."/>
            <person name="Jason Tsai I."/>
            <person name="Chuma I."/>
            <person name="Tosa Y."/>
            <person name="Chen Y.H."/>
            <person name="Li J.Y."/>
            <person name="Li M.Y."/>
            <person name="Jade Lu M.Y."/>
            <person name="Nakayashiki H."/>
            <person name="Li W.H."/>
        </authorList>
    </citation>
    <scope>NUCLEOTIDE SEQUENCE [LARGE SCALE GENOMIC DNA]</scope>
    <source>
        <strain evidence="3">MZ5-1-6</strain>
    </source>
</reference>
<dbReference type="InterPro" id="IPR018849">
    <property type="entry name" value="Urb2/Npa2_C"/>
</dbReference>
<proteinExistence type="predicted"/>
<evidence type="ECO:0000259" key="2">
    <source>
        <dbReference type="Pfam" id="PF10441"/>
    </source>
</evidence>
<feature type="region of interest" description="Disordered" evidence="1">
    <location>
        <begin position="110"/>
        <end position="132"/>
    </location>
</feature>
<dbReference type="Proteomes" id="UP000294847">
    <property type="component" value="Chromosome 5"/>
</dbReference>
<organism evidence="3 4">
    <name type="scientific">Pyricularia oryzae</name>
    <name type="common">Rice blast fungus</name>
    <name type="synonym">Magnaporthe oryzae</name>
    <dbReference type="NCBI Taxonomy" id="318829"/>
    <lineage>
        <taxon>Eukaryota</taxon>
        <taxon>Fungi</taxon>
        <taxon>Dikarya</taxon>
        <taxon>Ascomycota</taxon>
        <taxon>Pezizomycotina</taxon>
        <taxon>Sordariomycetes</taxon>
        <taxon>Sordariomycetidae</taxon>
        <taxon>Magnaporthales</taxon>
        <taxon>Pyriculariaceae</taxon>
        <taxon>Pyricularia</taxon>
    </lineage>
</organism>
<sequence>MEGAQLPKLTTALNQGTVEEIPQKLKELWTTLTKSEPDSTHASEKFILRWLLKSMTGSSTDAETVRRYPLTWTLMGCLFSRIPLFSLAKALADRRFMAILQQTLKNISSSDSKELDGDVEMQDAPSSAKKSLKRKRSQELAFDLSVLKAPLSRLRSTEQVFAALKVLISRISADANDKANDRMGAEHIRSLFGCATKDALQTMSASLDLCKLAIAEETTECLEGQDTWINTLASVWELHMRSGSDARDFALHMARPSCLVLRNLVQMDGSSCTFNRKVAKAWERDLQGLITKNLILPARSEFSVKKGTGIISAPINHQSEISALCPVLFQLVLQAPQPIGGATSKKDNEEWIDVVFSLLEERVKTMEIEQRNSVMQELLASALDQNSSPKTSTLLNVCKEYALGDGKLDWAIVSSVAHCDPDVFLTSEEGRSLLDTILDEAPNEAVDDKDTYEALCSTILSLASGFVRARELSKFIKKWFERLTKCSIKKSTKTTERIFWLDSRISQSVSSYIQEALTTKQLADLISDLSQSKDTPAEAARAIVFDAICQGITIDDFWEAVGTNLFESVWTSPTNFKAAEVSSAQLRISAKAFTWEVASDPWEMTGAFLQDSLDQPKLKAPATFEAFRSTIAAWNSYYSGEVVSSEEKSSLGPDRVISGFMQVLIGKLLAEELNVDDSVLRFRLESDNVMKESDVFSLLPFGKVSVTTYLAWILFYFPKLLQRMLQSTSGLAEFVKAVVVFLGRSSGTAASASKPAFDAFAKALTESLADIPGDCLSTIFVDPIIETLKSADSFAQPAKPGVAAARLVTSFNSERFQRGDRERLMETVYTVARSKTSADFDGLAWESLLGLMVQLMAKPTFYADMSIQGLVEVGKLLKKRVRKDKADLFKDSRTAVAFKLYGELAYLTFRQMSVSAGKREVNFIKEVWPAISKALGKQGRDTDMVPLTLLTAFVIAIQQSPVHDQLSQEIGSLKKSKDELSRLATLAMEEHFKGSSKALGLDLETLIKLRAAFMAAEVSWSSSNHDAIAAIHEQIIAAAPEIRKADVEIGTLATSFIAGRLQEGQQGSVDQGGNCGAEDSGENDRSKLDVKSVIKSVDMTIPDGDETAKVAFLRDLASRLQGESDKATNILTARRVIKAGIEVSSTTDESAVVLSMVQNTLTQLLVTAGSINEVVDGARTIHQLLETKLASVTQWNVEYTLSSIAVVCSDKAVNADVIRSSPKSFEWLCLMMEVILKRHRRRLDGHLHLLITVLQSLLTCLILNPYDGTQGSWASGPVSGRKVETFPYWEKHAKTYGRLLTLVCEPSAASVMRTHQHGTSAPLDSATDAAKRSAGQYMYLVLMHFIKLQLESGVPHAVREALVPGVNSILDVTPPDMRKVMADAMDASGRAIFKDIYEKYRRFGKWRGA</sequence>
<dbReference type="PANTHER" id="PTHR15682:SF2">
    <property type="entry name" value="UNHEALTHY RIBOSOME BIOGENESIS PROTEIN 2 HOMOLOG"/>
    <property type="match status" value="1"/>
</dbReference>
<evidence type="ECO:0000313" key="4">
    <source>
        <dbReference type="Proteomes" id="UP000294847"/>
    </source>
</evidence>
<accession>A0A4P7NLD9</accession>
<evidence type="ECO:0000313" key="3">
    <source>
        <dbReference type="EMBL" id="QBZ62963.1"/>
    </source>
</evidence>
<gene>
    <name evidence="3" type="ORF">PoMZ_11853</name>
</gene>
<dbReference type="GO" id="GO:0005730">
    <property type="term" value="C:nucleolus"/>
    <property type="evidence" value="ECO:0007669"/>
    <property type="project" value="TreeGrafter"/>
</dbReference>
<dbReference type="Pfam" id="PF10441">
    <property type="entry name" value="Urb2"/>
    <property type="match status" value="1"/>
</dbReference>
<dbReference type="InterPro" id="IPR052609">
    <property type="entry name" value="Ribosome_Biogenesis_Reg"/>
</dbReference>
<feature type="region of interest" description="Disordered" evidence="1">
    <location>
        <begin position="1065"/>
        <end position="1084"/>
    </location>
</feature>
<name>A0A4P7NLD9_PYROR</name>
<dbReference type="EMBL" id="CP034208">
    <property type="protein sequence ID" value="QBZ62963.1"/>
    <property type="molecule type" value="Genomic_DNA"/>
</dbReference>
<feature type="domain" description="Nucleolar 27S pre-rRNA processing Urb2/Npa2 C-terminal" evidence="2">
    <location>
        <begin position="1178"/>
        <end position="1408"/>
    </location>
</feature>
<dbReference type="PANTHER" id="PTHR15682">
    <property type="entry name" value="UNHEALTHY RIBOSOME BIOGENESIS PROTEIN 2 HOMOLOG"/>
    <property type="match status" value="1"/>
</dbReference>
<protein>
    <recommendedName>
        <fullName evidence="2">Nucleolar 27S pre-rRNA processing Urb2/Npa2 C-terminal domain-containing protein</fullName>
    </recommendedName>
</protein>
<dbReference type="GO" id="GO:0042254">
    <property type="term" value="P:ribosome biogenesis"/>
    <property type="evidence" value="ECO:0007669"/>
    <property type="project" value="TreeGrafter"/>
</dbReference>
<evidence type="ECO:0000256" key="1">
    <source>
        <dbReference type="SAM" id="MobiDB-lite"/>
    </source>
</evidence>